<name>A0A2N9HAD2_FAGSY</name>
<feature type="domain" description="Integrase catalytic" evidence="1">
    <location>
        <begin position="63"/>
        <end position="185"/>
    </location>
</feature>
<evidence type="ECO:0000313" key="2">
    <source>
        <dbReference type="EMBL" id="SPD08544.1"/>
    </source>
</evidence>
<dbReference type="GO" id="GO:0015074">
    <property type="term" value="P:DNA integration"/>
    <property type="evidence" value="ECO:0007669"/>
    <property type="project" value="InterPro"/>
</dbReference>
<sequence length="227" mass="26171">MTTLLGDHSGYLKTLQKVKRDWYWQGMKQDINEHIKQYNISQRIKNETVKPAGLLQPFPIPSQTLNIFKLHGLPSSIVSDRDTAFTSTFWQELFTRQGTDLAMSTAYHPQTDGQTEVVNRSLEQYLKPLQQTNPTTPFEALYGYPPPRLLEYIPDTTQVEAVDNYLYIRQQALSLLKTNLVAAQERMKLQANKNRIEKEFQVGDWVYLRLQPNQAEIYASKDGKTGS</sequence>
<dbReference type="SUPFAM" id="SSF53098">
    <property type="entry name" value="Ribonuclease H-like"/>
    <property type="match status" value="1"/>
</dbReference>
<dbReference type="GO" id="GO:0003676">
    <property type="term" value="F:nucleic acid binding"/>
    <property type="evidence" value="ECO:0007669"/>
    <property type="project" value="InterPro"/>
</dbReference>
<dbReference type="InterPro" id="IPR050951">
    <property type="entry name" value="Retrovirus_Pol_polyprotein"/>
</dbReference>
<dbReference type="InterPro" id="IPR041588">
    <property type="entry name" value="Integrase_H2C2"/>
</dbReference>
<dbReference type="PROSITE" id="PS50994">
    <property type="entry name" value="INTEGRASE"/>
    <property type="match status" value="1"/>
</dbReference>
<reference evidence="2" key="1">
    <citation type="submission" date="2018-02" db="EMBL/GenBank/DDBJ databases">
        <authorList>
            <person name="Cohen D.B."/>
            <person name="Kent A.D."/>
        </authorList>
    </citation>
    <scope>NUCLEOTIDE SEQUENCE</scope>
</reference>
<proteinExistence type="predicted"/>
<dbReference type="InterPro" id="IPR012337">
    <property type="entry name" value="RNaseH-like_sf"/>
</dbReference>
<protein>
    <recommendedName>
        <fullName evidence="1">Integrase catalytic domain-containing protein</fullName>
    </recommendedName>
</protein>
<dbReference type="PANTHER" id="PTHR37984">
    <property type="entry name" value="PROTEIN CBG26694"/>
    <property type="match status" value="1"/>
</dbReference>
<dbReference type="InterPro" id="IPR036397">
    <property type="entry name" value="RNaseH_sf"/>
</dbReference>
<dbReference type="InterPro" id="IPR001584">
    <property type="entry name" value="Integrase_cat-core"/>
</dbReference>
<organism evidence="2">
    <name type="scientific">Fagus sylvatica</name>
    <name type="common">Beechnut</name>
    <dbReference type="NCBI Taxonomy" id="28930"/>
    <lineage>
        <taxon>Eukaryota</taxon>
        <taxon>Viridiplantae</taxon>
        <taxon>Streptophyta</taxon>
        <taxon>Embryophyta</taxon>
        <taxon>Tracheophyta</taxon>
        <taxon>Spermatophyta</taxon>
        <taxon>Magnoliopsida</taxon>
        <taxon>eudicotyledons</taxon>
        <taxon>Gunneridae</taxon>
        <taxon>Pentapetalae</taxon>
        <taxon>rosids</taxon>
        <taxon>fabids</taxon>
        <taxon>Fagales</taxon>
        <taxon>Fagaceae</taxon>
        <taxon>Fagus</taxon>
    </lineage>
</organism>
<dbReference type="AlphaFoldDB" id="A0A2N9HAD2"/>
<gene>
    <name evidence="2" type="ORF">FSB_LOCUS36426</name>
</gene>
<dbReference type="EMBL" id="OIVN01003065">
    <property type="protein sequence ID" value="SPD08544.1"/>
    <property type="molecule type" value="Genomic_DNA"/>
</dbReference>
<evidence type="ECO:0000259" key="1">
    <source>
        <dbReference type="PROSITE" id="PS50994"/>
    </source>
</evidence>
<accession>A0A2N9HAD2</accession>
<dbReference type="PANTHER" id="PTHR37984:SF5">
    <property type="entry name" value="PROTEIN NYNRIN-LIKE"/>
    <property type="match status" value="1"/>
</dbReference>
<dbReference type="Gene3D" id="3.30.420.10">
    <property type="entry name" value="Ribonuclease H-like superfamily/Ribonuclease H"/>
    <property type="match status" value="1"/>
</dbReference>
<dbReference type="Pfam" id="PF17921">
    <property type="entry name" value="Integrase_H2C2"/>
    <property type="match status" value="1"/>
</dbReference>
<dbReference type="Gene3D" id="1.10.340.70">
    <property type="match status" value="1"/>
</dbReference>